<dbReference type="GO" id="GO:0005886">
    <property type="term" value="C:plasma membrane"/>
    <property type="evidence" value="ECO:0007669"/>
    <property type="project" value="UniProtKB-SubCell"/>
</dbReference>
<dbReference type="PANTHER" id="PTHR36838">
    <property type="entry name" value="AUXIN EFFLUX CARRIER FAMILY PROTEIN"/>
    <property type="match status" value="1"/>
</dbReference>
<accession>A0A2P7PYX8</accession>
<feature type="transmembrane region" description="Helical" evidence="8">
    <location>
        <begin position="285"/>
        <end position="305"/>
    </location>
</feature>
<sequence length="343" mass="38328">MENFMFALNATMPVFLIIVLGKFLIKRGIITEKWTKVTDKFAFRVALPITLFLDIADMHMDPRSNLKLVIFCMLVTTIMFFLTWLLSYIFLKDKTMVGSFTQGSVRGSAAILGIPFAMNVYGRVGMVPLMILAVVPLFNAYSVIILAISSNFRNKKKDIKEVSDRDDLEDNKLSVLDKEEDEKAIKLSFGKVLKSIVKNPLIIGIALGFPFCIFKIKIPFIIHQSLCRVGDTATALMLISIGAGFEIKDLTAKFKHSFISTSIKLVILPLIFMPIAVSMGFRNDSLLAILIMLASPAAISAYVMSKSMNNDYVLMSNTIVMTTLFSAVTFTFWVFGLKCMNLI</sequence>
<evidence type="ECO:0000256" key="7">
    <source>
        <dbReference type="ARBA" id="ARBA00023136"/>
    </source>
</evidence>
<keyword evidence="5 8" id="KW-0812">Transmembrane</keyword>
<evidence type="ECO:0000256" key="4">
    <source>
        <dbReference type="ARBA" id="ARBA00022475"/>
    </source>
</evidence>
<protein>
    <submittedName>
        <fullName evidence="9">Membrane protein</fullName>
    </submittedName>
</protein>
<feature type="transmembrane region" description="Helical" evidence="8">
    <location>
        <begin position="201"/>
        <end position="222"/>
    </location>
</feature>
<dbReference type="GO" id="GO:0055085">
    <property type="term" value="P:transmembrane transport"/>
    <property type="evidence" value="ECO:0007669"/>
    <property type="project" value="InterPro"/>
</dbReference>
<dbReference type="Pfam" id="PF03547">
    <property type="entry name" value="Mem_trans"/>
    <property type="match status" value="1"/>
</dbReference>
<keyword evidence="3" id="KW-0813">Transport</keyword>
<dbReference type="Proteomes" id="UP000241434">
    <property type="component" value="Unassembled WGS sequence"/>
</dbReference>
<evidence type="ECO:0000256" key="5">
    <source>
        <dbReference type="ARBA" id="ARBA00022692"/>
    </source>
</evidence>
<feature type="transmembrane region" description="Helical" evidence="8">
    <location>
        <begin position="127"/>
        <end position="148"/>
    </location>
</feature>
<evidence type="ECO:0000256" key="6">
    <source>
        <dbReference type="ARBA" id="ARBA00022989"/>
    </source>
</evidence>
<keyword evidence="7 8" id="KW-0472">Membrane</keyword>
<dbReference type="Gene3D" id="1.20.1530.20">
    <property type="match status" value="1"/>
</dbReference>
<feature type="transmembrane region" description="Helical" evidence="8">
    <location>
        <begin position="312"/>
        <end position="335"/>
    </location>
</feature>
<keyword evidence="10" id="KW-1185">Reference proteome</keyword>
<proteinExistence type="inferred from homology"/>
<dbReference type="AlphaFoldDB" id="A0A2P7PYX8"/>
<organism evidence="9 10">
    <name type="scientific">Peptostreptococcus russellii</name>
    <dbReference type="NCBI Taxonomy" id="215200"/>
    <lineage>
        <taxon>Bacteria</taxon>
        <taxon>Bacillati</taxon>
        <taxon>Bacillota</taxon>
        <taxon>Clostridia</taxon>
        <taxon>Peptostreptococcales</taxon>
        <taxon>Peptostreptococcaceae</taxon>
        <taxon>Peptostreptococcus</taxon>
    </lineage>
</organism>
<keyword evidence="4" id="KW-1003">Cell membrane</keyword>
<evidence type="ECO:0000313" key="10">
    <source>
        <dbReference type="Proteomes" id="UP000241434"/>
    </source>
</evidence>
<dbReference type="OrthoDB" id="9794315at2"/>
<evidence type="ECO:0000313" key="9">
    <source>
        <dbReference type="EMBL" id="PSJ30919.1"/>
    </source>
</evidence>
<feature type="transmembrane region" description="Helical" evidence="8">
    <location>
        <begin position="68"/>
        <end position="91"/>
    </location>
</feature>
<evidence type="ECO:0000256" key="2">
    <source>
        <dbReference type="ARBA" id="ARBA00010145"/>
    </source>
</evidence>
<feature type="transmembrane region" description="Helical" evidence="8">
    <location>
        <begin position="257"/>
        <end position="279"/>
    </location>
</feature>
<name>A0A2P7PYX8_9FIRM</name>
<evidence type="ECO:0000256" key="3">
    <source>
        <dbReference type="ARBA" id="ARBA00022448"/>
    </source>
</evidence>
<comment type="subcellular location">
    <subcellularLocation>
        <location evidence="1">Cell membrane</location>
        <topology evidence="1">Multi-pass membrane protein</topology>
    </subcellularLocation>
</comment>
<gene>
    <name evidence="9" type="ORF">UF10_08670</name>
</gene>
<evidence type="ECO:0000256" key="1">
    <source>
        <dbReference type="ARBA" id="ARBA00004651"/>
    </source>
</evidence>
<dbReference type="InterPro" id="IPR004776">
    <property type="entry name" value="Mem_transp_PIN-like"/>
</dbReference>
<evidence type="ECO:0000256" key="8">
    <source>
        <dbReference type="SAM" id="Phobius"/>
    </source>
</evidence>
<dbReference type="EMBL" id="JYGE01000007">
    <property type="protein sequence ID" value="PSJ30919.1"/>
    <property type="molecule type" value="Genomic_DNA"/>
</dbReference>
<comment type="caution">
    <text evidence="9">The sequence shown here is derived from an EMBL/GenBank/DDBJ whole genome shotgun (WGS) entry which is preliminary data.</text>
</comment>
<comment type="similarity">
    <text evidence="2">Belongs to the auxin efflux carrier (TC 2.A.69) family.</text>
</comment>
<keyword evidence="6 8" id="KW-1133">Transmembrane helix</keyword>
<reference evidence="9" key="1">
    <citation type="thesis" date="2015" institute="Rutgers" country="The State University of New Jersey, 14 College Farm Rd., New Brunswick, NJ, USA">
        <title>Ammonia toxicity in bacteria and its implications for treatment of and resource recovery from highly nitrogenous organic wastes.</title>
        <authorList>
            <person name="Luther A.K."/>
        </authorList>
    </citation>
    <scope>NUCLEOTIDE SEQUENCE</scope>
    <source>
        <strain evidence="9">RT-10B</strain>
    </source>
</reference>
<dbReference type="InterPro" id="IPR038770">
    <property type="entry name" value="Na+/solute_symporter_sf"/>
</dbReference>
<feature type="transmembrane region" description="Helical" evidence="8">
    <location>
        <begin position="6"/>
        <end position="25"/>
    </location>
</feature>